<dbReference type="EMBL" id="UYJE01004501">
    <property type="protein sequence ID" value="VDI28471.1"/>
    <property type="molecule type" value="Genomic_DNA"/>
</dbReference>
<dbReference type="InterPro" id="IPR032485">
    <property type="entry name" value="LRP1-like_beta_prop"/>
</dbReference>
<organism evidence="3 4">
    <name type="scientific">Mytilus galloprovincialis</name>
    <name type="common">Mediterranean mussel</name>
    <dbReference type="NCBI Taxonomy" id="29158"/>
    <lineage>
        <taxon>Eukaryota</taxon>
        <taxon>Metazoa</taxon>
        <taxon>Spiralia</taxon>
        <taxon>Lophotrochozoa</taxon>
        <taxon>Mollusca</taxon>
        <taxon>Bivalvia</taxon>
        <taxon>Autobranchia</taxon>
        <taxon>Pteriomorphia</taxon>
        <taxon>Mytilida</taxon>
        <taxon>Mytiloidea</taxon>
        <taxon>Mytilidae</taxon>
        <taxon>Mytilinae</taxon>
        <taxon>Mytilus</taxon>
    </lineage>
</organism>
<dbReference type="Pfam" id="PF16472">
    <property type="entry name" value="DUF5050"/>
    <property type="match status" value="1"/>
</dbReference>
<keyword evidence="1" id="KW-0732">Signal</keyword>
<dbReference type="InterPro" id="IPR050778">
    <property type="entry name" value="Cueball_EGF_LRP_Nidogen"/>
</dbReference>
<dbReference type="InterPro" id="IPR000033">
    <property type="entry name" value="LDLR_classB_rpt"/>
</dbReference>
<dbReference type="SUPFAM" id="SSF63825">
    <property type="entry name" value="YWTD domain"/>
    <property type="match status" value="1"/>
</dbReference>
<protein>
    <recommendedName>
        <fullName evidence="2">Prolow-density lipoprotein receptor-related protein 1-like beta-propeller domain-containing protein</fullName>
    </recommendedName>
</protein>
<evidence type="ECO:0000256" key="1">
    <source>
        <dbReference type="SAM" id="SignalP"/>
    </source>
</evidence>
<reference evidence="3" key="1">
    <citation type="submission" date="2018-11" db="EMBL/GenBank/DDBJ databases">
        <authorList>
            <person name="Alioto T."/>
            <person name="Alioto T."/>
        </authorList>
    </citation>
    <scope>NUCLEOTIDE SEQUENCE</scope>
</reference>
<dbReference type="Proteomes" id="UP000596742">
    <property type="component" value="Unassembled WGS sequence"/>
</dbReference>
<dbReference type="OrthoDB" id="382013at2759"/>
<dbReference type="AlphaFoldDB" id="A0A8B6E3K0"/>
<evidence type="ECO:0000313" key="4">
    <source>
        <dbReference type="Proteomes" id="UP000596742"/>
    </source>
</evidence>
<comment type="caution">
    <text evidence="3">The sequence shown here is derived from an EMBL/GenBank/DDBJ whole genome shotgun (WGS) entry which is preliminary data.</text>
</comment>
<dbReference type="Gene3D" id="2.120.10.30">
    <property type="entry name" value="TolB, C-terminal domain"/>
    <property type="match status" value="1"/>
</dbReference>
<feature type="chain" id="PRO_5032511922" description="Prolow-density lipoprotein receptor-related protein 1-like beta-propeller domain-containing protein" evidence="1">
    <location>
        <begin position="24"/>
        <end position="277"/>
    </location>
</feature>
<feature type="non-terminal residue" evidence="3">
    <location>
        <position position="1"/>
    </location>
</feature>
<evidence type="ECO:0000313" key="3">
    <source>
        <dbReference type="EMBL" id="VDI28471.1"/>
    </source>
</evidence>
<sequence length="277" mass="31633">GSMTSNKQTWFLLLFVLLSASMGNTMKLLFAVDADVKELDLNTGNVTASIYTGSAVFSMAYDYINKYLYIPRYQRNDILRLRYPSEDNSTFENIINTTSPVHVVIDQQSEHLYWTENEIFSRIGRSNLDGTNAVTVLNESNAWALAIDFKNRWIYYSTANSEYALLRVRLNGTDKQTILATYSQVFGLYLDNNDHRLYFMDSTTGDIESVNTTGSNLKKIFSTGPTNQNYALMVHGDYIYYTTLHEIIKLKQYHGTTSEIIHTEQGQILGVLAYMEN</sequence>
<feature type="domain" description="Prolow-density lipoprotein receptor-related protein 1-like beta-propeller" evidence="2">
    <location>
        <begin position="104"/>
        <end position="267"/>
    </location>
</feature>
<dbReference type="SMART" id="SM00135">
    <property type="entry name" value="LY"/>
    <property type="match status" value="3"/>
</dbReference>
<feature type="non-terminal residue" evidence="3">
    <location>
        <position position="277"/>
    </location>
</feature>
<accession>A0A8B6E3K0</accession>
<dbReference type="PANTHER" id="PTHR46513">
    <property type="entry name" value="VITELLOGENIN RECEPTOR-LIKE PROTEIN-RELATED-RELATED"/>
    <property type="match status" value="1"/>
</dbReference>
<gene>
    <name evidence="3" type="ORF">MGAL_10B053118</name>
</gene>
<feature type="signal peptide" evidence="1">
    <location>
        <begin position="1"/>
        <end position="23"/>
    </location>
</feature>
<dbReference type="InterPro" id="IPR011042">
    <property type="entry name" value="6-blade_b-propeller_TolB-like"/>
</dbReference>
<keyword evidence="4" id="KW-1185">Reference proteome</keyword>
<evidence type="ECO:0000259" key="2">
    <source>
        <dbReference type="Pfam" id="PF16472"/>
    </source>
</evidence>
<name>A0A8B6E3K0_MYTGA</name>
<proteinExistence type="predicted"/>